<name>A0A077AVE2_9PROT</name>
<dbReference type="STRING" id="91604.ID47_00855"/>
<dbReference type="HOGENOM" id="CLU_2680867_0_0_5"/>
<accession>A0A077AVE2</accession>
<evidence type="ECO:0000313" key="2">
    <source>
        <dbReference type="Proteomes" id="UP000028926"/>
    </source>
</evidence>
<keyword evidence="2" id="KW-1185">Reference proteome</keyword>
<proteinExistence type="predicted"/>
<evidence type="ECO:0000313" key="1">
    <source>
        <dbReference type="EMBL" id="AIK95613.1"/>
    </source>
</evidence>
<reference evidence="1 2" key="1">
    <citation type="submission" date="2014-07" db="EMBL/GenBank/DDBJ databases">
        <title>Comparative genomic insights into amoeba endosymbionts belonging to the families of Holosporaceae and Candidatus Midichloriaceae within Rickettsiales.</title>
        <authorList>
            <person name="Wang Z."/>
            <person name="Wu M."/>
        </authorList>
    </citation>
    <scope>NUCLEOTIDE SEQUENCE [LARGE SCALE GENOMIC DNA]</scope>
    <source>
        <strain evidence="1">PRA3</strain>
    </source>
</reference>
<dbReference type="EMBL" id="CP008941">
    <property type="protein sequence ID" value="AIK95613.1"/>
    <property type="molecule type" value="Genomic_DNA"/>
</dbReference>
<gene>
    <name evidence="1" type="ORF">ID47_00855</name>
</gene>
<sequence>MRSSVRQGTSKPVDGVNYPTFGYSYPVEQSFQNELLDTKKFEALKKEGIVLKLLTNGIYPIKPLPPSRIIPPNH</sequence>
<organism evidence="1 2">
    <name type="scientific">Candidatus Odyssella acanthamoebae</name>
    <dbReference type="NCBI Taxonomy" id="91604"/>
    <lineage>
        <taxon>Bacteria</taxon>
        <taxon>Pseudomonadati</taxon>
        <taxon>Pseudomonadota</taxon>
        <taxon>Alphaproteobacteria</taxon>
        <taxon>Holosporales</taxon>
        <taxon>Candidatus Paracaedibacteraceae</taxon>
        <taxon>Candidatus Odyssella</taxon>
    </lineage>
</organism>
<protein>
    <submittedName>
        <fullName evidence="1">Uncharacterized protein</fullName>
    </submittedName>
</protein>
<dbReference type="AlphaFoldDB" id="A0A077AVE2"/>
<dbReference type="KEGG" id="paca:ID47_00855"/>
<dbReference type="Proteomes" id="UP000028926">
    <property type="component" value="Chromosome"/>
</dbReference>